<evidence type="ECO:0000313" key="5">
    <source>
        <dbReference type="EMBL" id="GGZ65337.1"/>
    </source>
</evidence>
<dbReference type="Proteomes" id="UP000643403">
    <property type="component" value="Unassembled WGS sequence"/>
</dbReference>
<sequence length="133" mass="14593">MNSQQRIRLARRHAALSQTALAEAVGVQRSAVSHWEAVQGKSPSMSNLRRVATVTGVQFEWLATGRGRMALSPDDALDGVAAVDATMVDEPLELRMLAAFRTLPARSQAPLVELMEQMAELRTGRGRSRKPRD</sequence>
<dbReference type="SMART" id="SM00530">
    <property type="entry name" value="HTH_XRE"/>
    <property type="match status" value="1"/>
</dbReference>
<dbReference type="PROSITE" id="PS50943">
    <property type="entry name" value="HTH_CROC1"/>
    <property type="match status" value="1"/>
</dbReference>
<dbReference type="SUPFAM" id="SSF47413">
    <property type="entry name" value="lambda repressor-like DNA-binding domains"/>
    <property type="match status" value="1"/>
</dbReference>
<feature type="domain" description="HTH cro/C1-type" evidence="4">
    <location>
        <begin position="7"/>
        <end position="62"/>
    </location>
</feature>
<keyword evidence="2" id="KW-0238">DNA-binding</keyword>
<dbReference type="EMBL" id="BMXY01000002">
    <property type="protein sequence ID" value="GGZ65337.1"/>
    <property type="molecule type" value="Genomic_DNA"/>
</dbReference>
<organism evidence="5 6">
    <name type="scientific">Cognatilysobacter xinjiangensis</name>
    <dbReference type="NCBI Taxonomy" id="546892"/>
    <lineage>
        <taxon>Bacteria</taxon>
        <taxon>Pseudomonadati</taxon>
        <taxon>Pseudomonadota</taxon>
        <taxon>Gammaproteobacteria</taxon>
        <taxon>Lysobacterales</taxon>
        <taxon>Lysobacteraceae</taxon>
        <taxon>Cognatilysobacter</taxon>
    </lineage>
</organism>
<dbReference type="InterPro" id="IPR001387">
    <property type="entry name" value="Cro/C1-type_HTH"/>
</dbReference>
<keyword evidence="3" id="KW-0804">Transcription</keyword>
<evidence type="ECO:0000313" key="6">
    <source>
        <dbReference type="Proteomes" id="UP000643403"/>
    </source>
</evidence>
<evidence type="ECO:0000259" key="4">
    <source>
        <dbReference type="PROSITE" id="PS50943"/>
    </source>
</evidence>
<gene>
    <name evidence="5" type="ORF">GCM10008101_18920</name>
</gene>
<dbReference type="RefSeq" id="WP_189449287.1">
    <property type="nucleotide sequence ID" value="NZ_BMXY01000002.1"/>
</dbReference>
<accession>A0ABQ3C4J7</accession>
<dbReference type="InterPro" id="IPR010982">
    <property type="entry name" value="Lambda_DNA-bd_dom_sf"/>
</dbReference>
<keyword evidence="1" id="KW-0805">Transcription regulation</keyword>
<dbReference type="CDD" id="cd00093">
    <property type="entry name" value="HTH_XRE"/>
    <property type="match status" value="1"/>
</dbReference>
<evidence type="ECO:0000256" key="1">
    <source>
        <dbReference type="ARBA" id="ARBA00023015"/>
    </source>
</evidence>
<keyword evidence="6" id="KW-1185">Reference proteome</keyword>
<comment type="caution">
    <text evidence="5">The sequence shown here is derived from an EMBL/GenBank/DDBJ whole genome shotgun (WGS) entry which is preliminary data.</text>
</comment>
<proteinExistence type="predicted"/>
<protein>
    <recommendedName>
        <fullName evidence="4">HTH cro/C1-type domain-containing protein</fullName>
    </recommendedName>
</protein>
<dbReference type="Pfam" id="PF01381">
    <property type="entry name" value="HTH_3"/>
    <property type="match status" value="1"/>
</dbReference>
<evidence type="ECO:0000256" key="3">
    <source>
        <dbReference type="ARBA" id="ARBA00023163"/>
    </source>
</evidence>
<evidence type="ECO:0000256" key="2">
    <source>
        <dbReference type="ARBA" id="ARBA00023125"/>
    </source>
</evidence>
<reference evidence="6" key="1">
    <citation type="journal article" date="2019" name="Int. J. Syst. Evol. Microbiol.">
        <title>The Global Catalogue of Microorganisms (GCM) 10K type strain sequencing project: providing services to taxonomists for standard genome sequencing and annotation.</title>
        <authorList>
            <consortium name="The Broad Institute Genomics Platform"/>
            <consortium name="The Broad Institute Genome Sequencing Center for Infectious Disease"/>
            <person name="Wu L."/>
            <person name="Ma J."/>
        </authorList>
    </citation>
    <scope>NUCLEOTIDE SEQUENCE [LARGE SCALE GENOMIC DNA]</scope>
    <source>
        <strain evidence="6">KCTC 22558</strain>
    </source>
</reference>
<dbReference type="Gene3D" id="1.10.260.40">
    <property type="entry name" value="lambda repressor-like DNA-binding domains"/>
    <property type="match status" value="1"/>
</dbReference>
<dbReference type="PANTHER" id="PTHR40661:SF3">
    <property type="entry name" value="FELS-1 PROPHAGE TRANSCRIPTIONAL REGULATOR"/>
    <property type="match status" value="1"/>
</dbReference>
<dbReference type="PANTHER" id="PTHR40661">
    <property type="match status" value="1"/>
</dbReference>
<name>A0ABQ3C4J7_9GAMM</name>